<dbReference type="GO" id="GO:0006020">
    <property type="term" value="P:inositol metabolic process"/>
    <property type="evidence" value="ECO:0007669"/>
    <property type="project" value="TreeGrafter"/>
</dbReference>
<dbReference type="GO" id="GO:0007165">
    <property type="term" value="P:signal transduction"/>
    <property type="evidence" value="ECO:0007669"/>
    <property type="project" value="TreeGrafter"/>
</dbReference>
<protein>
    <recommendedName>
        <fullName evidence="4">inositol-phosphate phosphatase</fullName>
        <ecNumber evidence="4">3.1.3.25</ecNumber>
    </recommendedName>
</protein>
<dbReference type="AlphaFoldDB" id="A0A3B0YG27"/>
<dbReference type="PRINTS" id="PR00377">
    <property type="entry name" value="IMPHPHTASES"/>
</dbReference>
<dbReference type="InterPro" id="IPR022337">
    <property type="entry name" value="Inositol_monophosphatase_SuhB"/>
</dbReference>
<dbReference type="InterPro" id="IPR033942">
    <property type="entry name" value="IMPase"/>
</dbReference>
<dbReference type="EMBL" id="UOFJ01000266">
    <property type="protein sequence ID" value="VAW67316.1"/>
    <property type="molecule type" value="Genomic_DNA"/>
</dbReference>
<dbReference type="InterPro" id="IPR020550">
    <property type="entry name" value="Inositol_monophosphatase_CS"/>
</dbReference>
<evidence type="ECO:0000256" key="7">
    <source>
        <dbReference type="ARBA" id="ARBA00022842"/>
    </source>
</evidence>
<sequence length="262" mass="28502">MLNTAISAARDAGNIIIRNIDKLDRIKIEVKAQNDFVTQVDRKAEEVILEVLQKAYPEHGIVAEESGTQNEDSLYQWIIDPLDGTTNFLHGFPQYAVSIGLQHKGRMEVAVVFDPIKNELFTAARGDGAQLNGRRLRVTQNKGLSGALLGTGFPFKQPQHLDTYLQTFKAVHADTAGIRRAGSAALDLAYVAAGRLDGFWEIGLSPWDMAAGVLLVREAGGIVTDFSGEGHYLDTGNVVAAASTVYPALYEAIKPHLTDDLK</sequence>
<dbReference type="FunFam" id="3.30.540.10:FF:000003">
    <property type="entry name" value="Inositol-1-monophosphatase"/>
    <property type="match status" value="1"/>
</dbReference>
<dbReference type="PANTHER" id="PTHR20854:SF4">
    <property type="entry name" value="INOSITOL-1-MONOPHOSPHATASE-RELATED"/>
    <property type="match status" value="1"/>
</dbReference>
<evidence type="ECO:0000256" key="3">
    <source>
        <dbReference type="ARBA" id="ARBA00009759"/>
    </source>
</evidence>
<dbReference type="NCBIfam" id="NF008027">
    <property type="entry name" value="PRK10757.1"/>
    <property type="match status" value="1"/>
</dbReference>
<keyword evidence="6 8" id="KW-0378">Hydrolase</keyword>
<dbReference type="GO" id="GO:0008934">
    <property type="term" value="F:inositol monophosphate 1-phosphatase activity"/>
    <property type="evidence" value="ECO:0007669"/>
    <property type="project" value="InterPro"/>
</dbReference>
<comment type="similarity">
    <text evidence="3">Belongs to the inositol monophosphatase superfamily.</text>
</comment>
<accession>A0A3B0YG27</accession>
<evidence type="ECO:0000256" key="6">
    <source>
        <dbReference type="ARBA" id="ARBA00022801"/>
    </source>
</evidence>
<reference evidence="8" key="1">
    <citation type="submission" date="2018-06" db="EMBL/GenBank/DDBJ databases">
        <authorList>
            <person name="Zhirakovskaya E."/>
        </authorList>
    </citation>
    <scope>NUCLEOTIDE SEQUENCE</scope>
</reference>
<dbReference type="PROSITE" id="PS00630">
    <property type="entry name" value="IMP_2"/>
    <property type="match status" value="1"/>
</dbReference>
<dbReference type="SUPFAM" id="SSF56655">
    <property type="entry name" value="Carbohydrate phosphatase"/>
    <property type="match status" value="1"/>
</dbReference>
<keyword evidence="7" id="KW-0460">Magnesium</keyword>
<dbReference type="PANTHER" id="PTHR20854">
    <property type="entry name" value="INOSITOL MONOPHOSPHATASE"/>
    <property type="match status" value="1"/>
</dbReference>
<dbReference type="PRINTS" id="PR01959">
    <property type="entry name" value="SBIMPHPHTASE"/>
</dbReference>
<dbReference type="GO" id="GO:0046854">
    <property type="term" value="P:phosphatidylinositol phosphate biosynthetic process"/>
    <property type="evidence" value="ECO:0007669"/>
    <property type="project" value="InterPro"/>
</dbReference>
<organism evidence="8">
    <name type="scientific">hydrothermal vent metagenome</name>
    <dbReference type="NCBI Taxonomy" id="652676"/>
    <lineage>
        <taxon>unclassified sequences</taxon>
        <taxon>metagenomes</taxon>
        <taxon>ecological metagenomes</taxon>
    </lineage>
</organism>
<dbReference type="GO" id="GO:0046872">
    <property type="term" value="F:metal ion binding"/>
    <property type="evidence" value="ECO:0007669"/>
    <property type="project" value="UniProtKB-KW"/>
</dbReference>
<comment type="cofactor">
    <cofactor evidence="2">
        <name>Mg(2+)</name>
        <dbReference type="ChEBI" id="CHEBI:18420"/>
    </cofactor>
</comment>
<dbReference type="InterPro" id="IPR000760">
    <property type="entry name" value="Inositol_monophosphatase-like"/>
</dbReference>
<dbReference type="EC" id="3.1.3.25" evidence="4"/>
<name>A0A3B0YG27_9ZZZZ</name>
<dbReference type="CDD" id="cd01639">
    <property type="entry name" value="IMPase"/>
    <property type="match status" value="1"/>
</dbReference>
<evidence type="ECO:0000256" key="5">
    <source>
        <dbReference type="ARBA" id="ARBA00022723"/>
    </source>
</evidence>
<gene>
    <name evidence="8" type="ORF">MNBD_GAMMA10-2699</name>
</gene>
<dbReference type="FunFam" id="3.40.190.80:FF:000002">
    <property type="entry name" value="Inositol-1-monophosphatase"/>
    <property type="match status" value="1"/>
</dbReference>
<dbReference type="Pfam" id="PF00459">
    <property type="entry name" value="Inositol_P"/>
    <property type="match status" value="1"/>
</dbReference>
<dbReference type="Gene3D" id="3.40.190.80">
    <property type="match status" value="1"/>
</dbReference>
<dbReference type="InterPro" id="IPR020583">
    <property type="entry name" value="Inositol_monoP_metal-BS"/>
</dbReference>
<evidence type="ECO:0000256" key="2">
    <source>
        <dbReference type="ARBA" id="ARBA00001946"/>
    </source>
</evidence>
<evidence type="ECO:0000313" key="8">
    <source>
        <dbReference type="EMBL" id="VAW67316.1"/>
    </source>
</evidence>
<dbReference type="Gene3D" id="3.30.540.10">
    <property type="entry name" value="Fructose-1,6-Bisphosphatase, subunit A, domain 1"/>
    <property type="match status" value="1"/>
</dbReference>
<evidence type="ECO:0000256" key="4">
    <source>
        <dbReference type="ARBA" id="ARBA00013106"/>
    </source>
</evidence>
<proteinExistence type="inferred from homology"/>
<comment type="catalytic activity">
    <reaction evidence="1">
        <text>a myo-inositol phosphate + H2O = myo-inositol + phosphate</text>
        <dbReference type="Rhea" id="RHEA:24056"/>
        <dbReference type="ChEBI" id="CHEBI:15377"/>
        <dbReference type="ChEBI" id="CHEBI:17268"/>
        <dbReference type="ChEBI" id="CHEBI:43474"/>
        <dbReference type="ChEBI" id="CHEBI:84139"/>
        <dbReference type="EC" id="3.1.3.25"/>
    </reaction>
</comment>
<evidence type="ECO:0000256" key="1">
    <source>
        <dbReference type="ARBA" id="ARBA00001033"/>
    </source>
</evidence>
<dbReference type="PROSITE" id="PS00629">
    <property type="entry name" value="IMP_1"/>
    <property type="match status" value="1"/>
</dbReference>
<keyword evidence="5" id="KW-0479">Metal-binding</keyword>